<evidence type="ECO:0000313" key="2">
    <source>
        <dbReference type="EMBL" id="MCY1594595.1"/>
    </source>
</evidence>
<accession>A0A9Q4GZJ2</accession>
<feature type="transmembrane region" description="Helical" evidence="1">
    <location>
        <begin position="100"/>
        <end position="118"/>
    </location>
</feature>
<evidence type="ECO:0000256" key="1">
    <source>
        <dbReference type="SAM" id="Phobius"/>
    </source>
</evidence>
<dbReference type="Pfam" id="PF06570">
    <property type="entry name" value="DUF1129"/>
    <property type="match status" value="1"/>
</dbReference>
<keyword evidence="1" id="KW-0812">Transmembrane</keyword>
<organism evidence="2 3">
    <name type="scientific">Staphylococcus pettenkoferi</name>
    <dbReference type="NCBI Taxonomy" id="170573"/>
    <lineage>
        <taxon>Bacteria</taxon>
        <taxon>Bacillati</taxon>
        <taxon>Bacillota</taxon>
        <taxon>Bacilli</taxon>
        <taxon>Bacillales</taxon>
        <taxon>Staphylococcaceae</taxon>
        <taxon>Staphylococcus</taxon>
    </lineage>
</organism>
<comment type="caution">
    <text evidence="2">The sequence shown here is derived from an EMBL/GenBank/DDBJ whole genome shotgun (WGS) entry which is preliminary data.</text>
</comment>
<evidence type="ECO:0000313" key="3">
    <source>
        <dbReference type="Proteomes" id="UP001081438"/>
    </source>
</evidence>
<dbReference type="RefSeq" id="WP_268210347.1">
    <property type="nucleotide sequence ID" value="NZ_JANSKS010000013.1"/>
</dbReference>
<feature type="transmembrane region" description="Helical" evidence="1">
    <location>
        <begin position="124"/>
        <end position="147"/>
    </location>
</feature>
<protein>
    <submittedName>
        <fullName evidence="2">DUF1129 family protein</fullName>
    </submittedName>
</protein>
<dbReference type="Proteomes" id="UP001081438">
    <property type="component" value="Unassembled WGS sequence"/>
</dbReference>
<dbReference type="SUPFAM" id="SSF158560">
    <property type="entry name" value="BH3980-like"/>
    <property type="match status" value="1"/>
</dbReference>
<dbReference type="InterPro" id="IPR009214">
    <property type="entry name" value="DUF1129"/>
</dbReference>
<dbReference type="EMBL" id="JANSKX010000014">
    <property type="protein sequence ID" value="MCY1594595.1"/>
    <property type="molecule type" value="Genomic_DNA"/>
</dbReference>
<feature type="transmembrane region" description="Helical" evidence="1">
    <location>
        <begin position="195"/>
        <end position="214"/>
    </location>
</feature>
<feature type="transmembrane region" description="Helical" evidence="1">
    <location>
        <begin position="159"/>
        <end position="183"/>
    </location>
</feature>
<dbReference type="AlphaFoldDB" id="A0A9Q4GZJ2"/>
<name>A0A9Q4GZJ2_9STAP</name>
<proteinExistence type="predicted"/>
<reference evidence="2" key="1">
    <citation type="journal article" date="2022" name="Int. J. Mol. Sci.">
        <title>Phenotypic and genotypic virulence characterisation of Staphylococcus pettenkoferi strains isolated from human bloodstream and diabetic foot infections.</title>
        <authorList>
            <person name="Magnan C."/>
        </authorList>
    </citation>
    <scope>NUCLEOTIDE SEQUENCE</scope>
    <source>
        <strain evidence="2">NSP020P</strain>
    </source>
</reference>
<gene>
    <name evidence="2" type="ORF">NW112_05040</name>
</gene>
<keyword evidence="1" id="KW-0472">Membrane</keyword>
<sequence>MKSTDKLTRENNVKAMRLNNTDREIFENYMAYVRAELRVNSHDSEKMLNRILKRLLVAEDKGTHAMDFFDHDPKAHARKEIKALPNETFINICKYIIQHFILLLGLFCFLKGFIGFFIRTSRIYLYTFPITIVVGIVIIFLFIWMLFKTIQMQCFSKSHWSWILAYIIILCLIISLFYVIFIPQSFLAFGPYIRVGNWTFILISLALVPISLYIDHHFVNKDANTSL</sequence>
<keyword evidence="1" id="KW-1133">Transmembrane helix</keyword>